<dbReference type="EMBL" id="MSIE01000021">
    <property type="protein sequence ID" value="OLF17054.1"/>
    <property type="molecule type" value="Genomic_DNA"/>
</dbReference>
<dbReference type="Proteomes" id="UP000185596">
    <property type="component" value="Unassembled WGS sequence"/>
</dbReference>
<dbReference type="AlphaFoldDB" id="A0A1Q8CRV5"/>
<dbReference type="InterPro" id="IPR010281">
    <property type="entry name" value="DUF885"/>
</dbReference>
<accession>A0A1Q8CRV5</accession>
<name>A0A1Q8CRV5_9PSEU</name>
<dbReference type="Pfam" id="PF05960">
    <property type="entry name" value="DUF885"/>
    <property type="match status" value="1"/>
</dbReference>
<dbReference type="RefSeq" id="WP_075125945.1">
    <property type="nucleotide sequence ID" value="NZ_MSIE01000021.1"/>
</dbReference>
<evidence type="ECO:0000313" key="1">
    <source>
        <dbReference type="EMBL" id="OLF17054.1"/>
    </source>
</evidence>
<comment type="caution">
    <text evidence="1">The sequence shown here is derived from an EMBL/GenBank/DDBJ whole genome shotgun (WGS) entry which is preliminary data.</text>
</comment>
<protein>
    <recommendedName>
        <fullName evidence="3">DUF885 domain-containing protein</fullName>
    </recommendedName>
</protein>
<evidence type="ECO:0000313" key="2">
    <source>
        <dbReference type="Proteomes" id="UP000185596"/>
    </source>
</evidence>
<organism evidence="1 2">
    <name type="scientific">Actinophytocola xanthii</name>
    <dbReference type="NCBI Taxonomy" id="1912961"/>
    <lineage>
        <taxon>Bacteria</taxon>
        <taxon>Bacillati</taxon>
        <taxon>Actinomycetota</taxon>
        <taxon>Actinomycetes</taxon>
        <taxon>Pseudonocardiales</taxon>
        <taxon>Pseudonocardiaceae</taxon>
    </lineage>
</organism>
<keyword evidence="2" id="KW-1185">Reference proteome</keyword>
<dbReference type="STRING" id="1912961.BU204_13230"/>
<sequence>MADTVNALADEYLELTFTADPLWATLLGLPGHDDALPDRSAEGEAAFRAGCLDIAARAEALDASTLDRDGSVTRSMLVQQARSTVDQLDSHQVEYGISNLFVSPAPELLALFPMLVLSDEDRTRAYLQRLRAVPGYLRTVAGRHREGLAAGRVPVARLVRSAVAHLDRYLAAPVEEDPAARQPLEGELAAERGRLLADVVRPAFAEYRAALSELVEHGRDEERVGLCWLPDGEAMYAGLVRHHTTTDRTPEELHQTGLELIERLTEEYARIGERVFGTSDQQEVFRRMTTDPAMRWHDAEELLASAREAVARAEAELPRWFGRLAQAECKIEPVPAADAPGSPAAFYLAPSVDGARPGTYFANTYRAEERDRFTSEVMAFHEVVPGHHFQIALAQELTHLPMFRRVVTPTAYAEGWGLYTERLADEMGVYSSDLMRLGMLATDSMRAGRLVVDTGMHALGWSRERAVAYLRENTPMADLEIGDEIDRYIVYPGQALSYMVGRLELQRLRGLAEQRLGSGFDIRAFHDTVLGNGSLPLSVLDEVVGAWLAG</sequence>
<reference evidence="1 2" key="1">
    <citation type="submission" date="2016-12" db="EMBL/GenBank/DDBJ databases">
        <title>The draft genome sequence of Actinophytocola sp. 11-183.</title>
        <authorList>
            <person name="Wang W."/>
            <person name="Yuan L."/>
        </authorList>
    </citation>
    <scope>NUCLEOTIDE SEQUENCE [LARGE SCALE GENOMIC DNA]</scope>
    <source>
        <strain evidence="1 2">11-183</strain>
    </source>
</reference>
<dbReference type="PANTHER" id="PTHR33361:SF2">
    <property type="entry name" value="DUF885 DOMAIN-CONTAINING PROTEIN"/>
    <property type="match status" value="1"/>
</dbReference>
<evidence type="ECO:0008006" key="3">
    <source>
        <dbReference type="Google" id="ProtNLM"/>
    </source>
</evidence>
<proteinExistence type="predicted"/>
<dbReference type="PANTHER" id="PTHR33361">
    <property type="entry name" value="GLR0591 PROTEIN"/>
    <property type="match status" value="1"/>
</dbReference>
<gene>
    <name evidence="1" type="ORF">BU204_13230</name>
</gene>